<dbReference type="InterPro" id="IPR038375">
    <property type="entry name" value="NDUFAF7_sf"/>
</dbReference>
<name>A0ABN2X5S2_9ACTN</name>
<feature type="region of interest" description="Disordered" evidence="3">
    <location>
        <begin position="105"/>
        <end position="133"/>
    </location>
</feature>
<dbReference type="InterPro" id="IPR003788">
    <property type="entry name" value="NDUFAF7"/>
</dbReference>
<accession>A0ABN2X5S2</accession>
<evidence type="ECO:0000313" key="5">
    <source>
        <dbReference type="Proteomes" id="UP001500016"/>
    </source>
</evidence>
<evidence type="ECO:0000313" key="4">
    <source>
        <dbReference type="EMBL" id="GAA2104997.1"/>
    </source>
</evidence>
<comment type="caution">
    <text evidence="4">The sequence shown here is derived from an EMBL/GenBank/DDBJ whole genome shotgun (WGS) entry which is preliminary data.</text>
</comment>
<feature type="compositionally biased region" description="Low complexity" evidence="3">
    <location>
        <begin position="124"/>
        <end position="133"/>
    </location>
</feature>
<evidence type="ECO:0000256" key="2">
    <source>
        <dbReference type="ARBA" id="ARBA00022679"/>
    </source>
</evidence>
<dbReference type="Gene3D" id="3.40.50.12710">
    <property type="match status" value="1"/>
</dbReference>
<keyword evidence="1 4" id="KW-0489">Methyltransferase</keyword>
<gene>
    <name evidence="4" type="ORF">GCM10009801_81040</name>
</gene>
<reference evidence="4 5" key="1">
    <citation type="journal article" date="2019" name="Int. J. Syst. Evol. Microbiol.">
        <title>The Global Catalogue of Microorganisms (GCM) 10K type strain sequencing project: providing services to taxonomists for standard genome sequencing and annotation.</title>
        <authorList>
            <consortium name="The Broad Institute Genomics Platform"/>
            <consortium name="The Broad Institute Genome Sequencing Center for Infectious Disease"/>
            <person name="Wu L."/>
            <person name="Ma J."/>
        </authorList>
    </citation>
    <scope>NUCLEOTIDE SEQUENCE [LARGE SCALE GENOMIC DNA]</scope>
    <source>
        <strain evidence="4 5">JCM 15478</strain>
    </source>
</reference>
<protein>
    <submittedName>
        <fullName evidence="4">SAM-dependent methyltransferase</fullName>
    </submittedName>
</protein>
<dbReference type="Proteomes" id="UP001500016">
    <property type="component" value="Unassembled WGS sequence"/>
</dbReference>
<dbReference type="GO" id="GO:0032259">
    <property type="term" value="P:methylation"/>
    <property type="evidence" value="ECO:0007669"/>
    <property type="project" value="UniProtKB-KW"/>
</dbReference>
<dbReference type="PANTHER" id="PTHR12049:SF7">
    <property type="entry name" value="PROTEIN ARGININE METHYLTRANSFERASE NDUFAF7, MITOCHONDRIAL"/>
    <property type="match status" value="1"/>
</dbReference>
<keyword evidence="2" id="KW-0808">Transferase</keyword>
<dbReference type="InterPro" id="IPR029063">
    <property type="entry name" value="SAM-dependent_MTases_sf"/>
</dbReference>
<dbReference type="RefSeq" id="WP_344535826.1">
    <property type="nucleotide sequence ID" value="NZ_BAAAPE010000032.1"/>
</dbReference>
<organism evidence="4 5">
    <name type="scientific">Streptomyces albiaxialis</name>
    <dbReference type="NCBI Taxonomy" id="329523"/>
    <lineage>
        <taxon>Bacteria</taxon>
        <taxon>Bacillati</taxon>
        <taxon>Actinomycetota</taxon>
        <taxon>Actinomycetes</taxon>
        <taxon>Kitasatosporales</taxon>
        <taxon>Streptomycetaceae</taxon>
        <taxon>Streptomyces</taxon>
    </lineage>
</organism>
<dbReference type="SUPFAM" id="SSF53335">
    <property type="entry name" value="S-adenosyl-L-methionine-dependent methyltransferases"/>
    <property type="match status" value="2"/>
</dbReference>
<sequence length="385" mass="40118">MTSDPVGWREAAERALYGPGGFFTREAPADHFRTSVHASPLFARAVAALLRRVDGALGRPERLDLVDMGAGRGELLSGVLAALEDPGVLGDPEEPEESGALGRAAEGLPMDAPDDPDDPGGPDAGDAPDAPDAANTADLLRRLRLYAVERGPRPAGLDARVEWRSELPGPGTLTGLLFANEWLDNVPLDVVENDAEGMPRLVLTDAEGNERLGGPPGPEDAAWLDRWWPLAGAGPGARAEVGRPRDAAWNTAVRTLRRGVAVAVDYGHTRETRPPFGTLTGFRAGREIAPVADGTGDLTAHVALDAVAEACAGPCTEGALLTQREALRALGIDGSRPPLAQASHDPTAYVRALASAGEAAELTDPRGLGGFGWLVCGVGTEPPLP</sequence>
<dbReference type="Pfam" id="PF02636">
    <property type="entry name" value="Methyltransf_28"/>
    <property type="match status" value="1"/>
</dbReference>
<dbReference type="PANTHER" id="PTHR12049">
    <property type="entry name" value="PROTEIN ARGININE METHYLTRANSFERASE NDUFAF7, MITOCHONDRIAL"/>
    <property type="match status" value="1"/>
</dbReference>
<dbReference type="EMBL" id="BAAAPE010000032">
    <property type="protein sequence ID" value="GAA2104997.1"/>
    <property type="molecule type" value="Genomic_DNA"/>
</dbReference>
<evidence type="ECO:0000256" key="1">
    <source>
        <dbReference type="ARBA" id="ARBA00022603"/>
    </source>
</evidence>
<dbReference type="GO" id="GO:0008168">
    <property type="term" value="F:methyltransferase activity"/>
    <property type="evidence" value="ECO:0007669"/>
    <property type="project" value="UniProtKB-KW"/>
</dbReference>
<evidence type="ECO:0000256" key="3">
    <source>
        <dbReference type="SAM" id="MobiDB-lite"/>
    </source>
</evidence>
<proteinExistence type="predicted"/>
<keyword evidence="5" id="KW-1185">Reference proteome</keyword>